<sequence>MSCSAILTLPQNVDKHAQCEPGRLAIRFLDQRLSYAELSVQSNQLANALAARGVCRGDRVGIYMEKSLRTPVAMHGIMKAGAAYVPLDPGAPPERLAAMINDCGIGHLLCSDARSRALARLPASVAARLCVWGVQSGKSAGYENVSWAEIESADGAAAPAVRMSGADVAYIIYTSGSTGQPKGIVHTHDSSHAFSRWAAAEYGLASSDLLSNHAPLHFDLSILDYFAAAVAGCGTSIIPEEFTKLPSSYAALIAAQRMTVLYTVPFALVQLLLRGNLGAHDFGSLRWVIFGGEPMSTKHLCALMKIWPQARFDNMYGPAEVNGVSHYEVPALDGDETSIPIGPLGSHVEGLIVDDADAEVAPGDVGELLVRTPSMMSGYWARPQLNALAFHHRGQSPDAVDVFYRTGDLVRADKAAVLHFLGRKDRQVKVRGYRIELDEVEAILAQHPAVEEAAAVTGVDNSGAVSIEAAVTFKDRACAVTPQELSSHCRKLLPGYAVPGRITPLPTFARTTTGKIDRRALRDRLVVIHSAAAETE</sequence>
<evidence type="ECO:0000259" key="2">
    <source>
        <dbReference type="Pfam" id="PF13193"/>
    </source>
</evidence>
<dbReference type="PANTHER" id="PTHR45527:SF1">
    <property type="entry name" value="FATTY ACID SYNTHASE"/>
    <property type="match status" value="1"/>
</dbReference>
<dbReference type="Gene3D" id="3.30.300.30">
    <property type="match status" value="1"/>
</dbReference>
<reference evidence="3 4" key="1">
    <citation type="submission" date="2014-02" db="EMBL/GenBank/DDBJ databases">
        <title>Expanding our view of genomic diversity in Candidatus Accumulibacter clades.</title>
        <authorList>
            <person name="Skennerton C.T."/>
            <person name="Barr J.J."/>
            <person name="Slater F.R."/>
            <person name="Bond P.L."/>
            <person name="Tyson G.W."/>
        </authorList>
    </citation>
    <scope>NUCLEOTIDE SEQUENCE [LARGE SCALE GENOMIC DNA]</scope>
    <source>
        <strain evidence="4">BA-92</strain>
    </source>
</reference>
<protein>
    <submittedName>
        <fullName evidence="3">Linear gramicidin synthase subunit B</fullName>
    </submittedName>
</protein>
<dbReference type="Pfam" id="PF13193">
    <property type="entry name" value="AMP-binding_C"/>
    <property type="match status" value="1"/>
</dbReference>
<dbReference type="InterPro" id="IPR025110">
    <property type="entry name" value="AMP-bd_C"/>
</dbReference>
<dbReference type="Gene3D" id="3.40.50.12780">
    <property type="entry name" value="N-terminal domain of ligase-like"/>
    <property type="match status" value="1"/>
</dbReference>
<dbReference type="NCBIfam" id="TIGR01733">
    <property type="entry name" value="AA-adenyl-dom"/>
    <property type="match status" value="1"/>
</dbReference>
<organism evidence="3 4">
    <name type="scientific">Candidatus Accumulibacter appositus</name>
    <dbReference type="NCBI Taxonomy" id="1454003"/>
    <lineage>
        <taxon>Bacteria</taxon>
        <taxon>Pseudomonadati</taxon>
        <taxon>Pseudomonadota</taxon>
        <taxon>Betaproteobacteria</taxon>
        <taxon>Candidatus Accumulibacter</taxon>
    </lineage>
</organism>
<dbReference type="GO" id="GO:0043041">
    <property type="term" value="P:amino acid activation for nonribosomal peptide biosynthetic process"/>
    <property type="evidence" value="ECO:0007669"/>
    <property type="project" value="TreeGrafter"/>
</dbReference>
<dbReference type="PANTHER" id="PTHR45527">
    <property type="entry name" value="NONRIBOSOMAL PEPTIDE SYNTHETASE"/>
    <property type="match status" value="1"/>
</dbReference>
<dbReference type="PATRIC" id="fig|1454003.3.peg.3197"/>
<dbReference type="FunFam" id="3.40.50.980:FF:000001">
    <property type="entry name" value="Non-ribosomal peptide synthetase"/>
    <property type="match status" value="1"/>
</dbReference>
<name>A0A011PMN3_9PROT</name>
<dbReference type="InterPro" id="IPR010071">
    <property type="entry name" value="AA_adenyl_dom"/>
</dbReference>
<evidence type="ECO:0000313" key="3">
    <source>
        <dbReference type="EMBL" id="EXI78297.1"/>
    </source>
</evidence>
<dbReference type="CDD" id="cd05930">
    <property type="entry name" value="A_NRPS"/>
    <property type="match status" value="1"/>
</dbReference>
<dbReference type="STRING" id="1454003.AW10_03141"/>
<accession>A0A011PMN3</accession>
<dbReference type="GO" id="GO:0031177">
    <property type="term" value="F:phosphopantetheine binding"/>
    <property type="evidence" value="ECO:0007669"/>
    <property type="project" value="TreeGrafter"/>
</dbReference>
<dbReference type="InterPro" id="IPR020845">
    <property type="entry name" value="AMP-binding_CS"/>
</dbReference>
<feature type="domain" description="AMP-binding enzyme C-terminal" evidence="2">
    <location>
        <begin position="439"/>
        <end position="515"/>
    </location>
</feature>
<gene>
    <name evidence="3" type="primary">lgrB_2</name>
    <name evidence="3" type="ORF">AW10_03141</name>
</gene>
<dbReference type="GO" id="GO:0044550">
    <property type="term" value="P:secondary metabolite biosynthetic process"/>
    <property type="evidence" value="ECO:0007669"/>
    <property type="project" value="TreeGrafter"/>
</dbReference>
<dbReference type="Proteomes" id="UP000021816">
    <property type="component" value="Unassembled WGS sequence"/>
</dbReference>
<dbReference type="InterPro" id="IPR000873">
    <property type="entry name" value="AMP-dep_synth/lig_dom"/>
</dbReference>
<dbReference type="EMBL" id="JEMX01000075">
    <property type="protein sequence ID" value="EXI78297.1"/>
    <property type="molecule type" value="Genomic_DNA"/>
</dbReference>
<feature type="domain" description="AMP-dependent synthetase/ligase" evidence="1">
    <location>
        <begin position="14"/>
        <end position="380"/>
    </location>
</feature>
<dbReference type="GO" id="GO:0005737">
    <property type="term" value="C:cytoplasm"/>
    <property type="evidence" value="ECO:0007669"/>
    <property type="project" value="TreeGrafter"/>
</dbReference>
<evidence type="ECO:0000313" key="4">
    <source>
        <dbReference type="Proteomes" id="UP000021816"/>
    </source>
</evidence>
<dbReference type="PROSITE" id="PS00455">
    <property type="entry name" value="AMP_BINDING"/>
    <property type="match status" value="1"/>
</dbReference>
<evidence type="ECO:0000259" key="1">
    <source>
        <dbReference type="Pfam" id="PF00501"/>
    </source>
</evidence>
<dbReference type="SUPFAM" id="SSF56801">
    <property type="entry name" value="Acetyl-CoA synthetase-like"/>
    <property type="match status" value="1"/>
</dbReference>
<dbReference type="AlphaFoldDB" id="A0A011PMN3"/>
<dbReference type="InterPro" id="IPR045851">
    <property type="entry name" value="AMP-bd_C_sf"/>
</dbReference>
<dbReference type="InterPro" id="IPR042099">
    <property type="entry name" value="ANL_N_sf"/>
</dbReference>
<dbReference type="Pfam" id="PF00501">
    <property type="entry name" value="AMP-binding"/>
    <property type="match status" value="1"/>
</dbReference>
<proteinExistence type="predicted"/>
<comment type="caution">
    <text evidence="3">The sequence shown here is derived from an EMBL/GenBank/DDBJ whole genome shotgun (WGS) entry which is preliminary data.</text>
</comment>